<protein>
    <submittedName>
        <fullName evidence="7">ABC transporter permease</fullName>
    </submittedName>
</protein>
<dbReference type="EMBL" id="JBHTAR010000011">
    <property type="protein sequence ID" value="MFC7199948.1"/>
    <property type="molecule type" value="Genomic_DNA"/>
</dbReference>
<accession>A0ABD5Z458</accession>
<proteinExistence type="predicted"/>
<name>A0ABD5Z458_9EURY</name>
<keyword evidence="8" id="KW-1185">Reference proteome</keyword>
<dbReference type="Proteomes" id="UP001596447">
    <property type="component" value="Unassembled WGS sequence"/>
</dbReference>
<dbReference type="GO" id="GO:0005886">
    <property type="term" value="C:plasma membrane"/>
    <property type="evidence" value="ECO:0007669"/>
    <property type="project" value="UniProtKB-SubCell"/>
</dbReference>
<feature type="transmembrane region" description="Helical" evidence="6">
    <location>
        <begin position="214"/>
        <end position="237"/>
    </location>
</feature>
<evidence type="ECO:0000313" key="8">
    <source>
        <dbReference type="Proteomes" id="UP001596447"/>
    </source>
</evidence>
<dbReference type="PANTHER" id="PTHR47089:SF1">
    <property type="entry name" value="GUANOSINE ABC TRANSPORTER PERMEASE PROTEIN NUPP"/>
    <property type="match status" value="1"/>
</dbReference>
<evidence type="ECO:0000256" key="2">
    <source>
        <dbReference type="ARBA" id="ARBA00022475"/>
    </source>
</evidence>
<evidence type="ECO:0000256" key="1">
    <source>
        <dbReference type="ARBA" id="ARBA00004651"/>
    </source>
</evidence>
<comment type="caution">
    <text evidence="7">The sequence shown here is derived from an EMBL/GenBank/DDBJ whole genome shotgun (WGS) entry which is preliminary data.</text>
</comment>
<feature type="transmembrane region" description="Helical" evidence="6">
    <location>
        <begin position="397"/>
        <end position="415"/>
    </location>
</feature>
<dbReference type="CDD" id="cd06580">
    <property type="entry name" value="TM_PBP1_transp_TpRbsC_like"/>
    <property type="match status" value="1"/>
</dbReference>
<evidence type="ECO:0000256" key="3">
    <source>
        <dbReference type="ARBA" id="ARBA00022692"/>
    </source>
</evidence>
<dbReference type="PANTHER" id="PTHR47089">
    <property type="entry name" value="ABC TRANSPORTER, PERMEASE PROTEIN"/>
    <property type="match status" value="1"/>
</dbReference>
<comment type="subcellular location">
    <subcellularLocation>
        <location evidence="1">Cell membrane</location>
        <topology evidence="1">Multi-pass membrane protein</topology>
    </subcellularLocation>
</comment>
<evidence type="ECO:0000256" key="5">
    <source>
        <dbReference type="ARBA" id="ARBA00023136"/>
    </source>
</evidence>
<dbReference type="RefSeq" id="WP_279529870.1">
    <property type="nucleotide sequence ID" value="NZ_CP122312.1"/>
</dbReference>
<evidence type="ECO:0000313" key="7">
    <source>
        <dbReference type="EMBL" id="MFC7199948.1"/>
    </source>
</evidence>
<reference evidence="7 8" key="1">
    <citation type="journal article" date="2019" name="Int. J. Syst. Evol. Microbiol.">
        <title>The Global Catalogue of Microorganisms (GCM) 10K type strain sequencing project: providing services to taxonomists for standard genome sequencing and annotation.</title>
        <authorList>
            <consortium name="The Broad Institute Genomics Platform"/>
            <consortium name="The Broad Institute Genome Sequencing Center for Infectious Disease"/>
            <person name="Wu L."/>
            <person name="Ma J."/>
        </authorList>
    </citation>
    <scope>NUCLEOTIDE SEQUENCE [LARGE SCALE GENOMIC DNA]</scope>
    <source>
        <strain evidence="7 8">XZGYJ-43</strain>
    </source>
</reference>
<keyword evidence="2" id="KW-1003">Cell membrane</keyword>
<keyword evidence="3 6" id="KW-0812">Transmembrane</keyword>
<gene>
    <name evidence="7" type="ORF">ACFQJ9_11115</name>
</gene>
<feature type="transmembrane region" description="Helical" evidence="6">
    <location>
        <begin position="320"/>
        <end position="342"/>
    </location>
</feature>
<feature type="transmembrane region" description="Helical" evidence="6">
    <location>
        <begin position="181"/>
        <end position="202"/>
    </location>
</feature>
<organism evidence="7 8">
    <name type="scientific">Halospeciosus flavus</name>
    <dbReference type="NCBI Taxonomy" id="3032283"/>
    <lineage>
        <taxon>Archaea</taxon>
        <taxon>Methanobacteriati</taxon>
        <taxon>Methanobacteriota</taxon>
        <taxon>Stenosarchaea group</taxon>
        <taxon>Halobacteria</taxon>
        <taxon>Halobacteriales</taxon>
        <taxon>Halobacteriaceae</taxon>
        <taxon>Halospeciosus</taxon>
    </lineage>
</organism>
<feature type="transmembrane region" description="Helical" evidence="6">
    <location>
        <begin position="354"/>
        <end position="377"/>
    </location>
</feature>
<dbReference type="InterPro" id="IPR001851">
    <property type="entry name" value="ABC_transp_permease"/>
</dbReference>
<dbReference type="Pfam" id="PF02653">
    <property type="entry name" value="BPD_transp_2"/>
    <property type="match status" value="1"/>
</dbReference>
<feature type="transmembrane region" description="Helical" evidence="6">
    <location>
        <begin position="258"/>
        <end position="286"/>
    </location>
</feature>
<sequence length="433" mass="45013">MSRAADPEHEDKERGPWHDRARNTLGRLVEASALERVLISFAALLTSIVVGAFVMLLAGWLATCPSGAASLWPLTLLPGWAGATMRVPVLGTFCYNPLEVYWYLFVGSFANPQSLSLSLFNLSITLKELTLLLFTGLSVAVAFRAGMFNIGAQGQLVLGALASALAVLWAAPYVPAGTVGTLVLIPLAVVVGALAGGLYAAIPGALKAYAEANEVITTIMLNFVAADLAFVLVSNYFQAEGVQTVRTATIPEYAQLNPVLFGSGAPFSLVAFVFGLLLVAGIALFLTETALGYDLRVSGIQPKAAEYGGVDAESTMVTSMALSGALAGIGGTVYVLMVLGYFQAGVPSLGFDGITVSILAGNNPLGVVPAALLFGVLKSGSITIEFALGVPRQLVGVLRGLIILFVAMPEFFRLLGKHAGLGEQAAASGGERE</sequence>
<evidence type="ECO:0000256" key="6">
    <source>
        <dbReference type="SAM" id="Phobius"/>
    </source>
</evidence>
<feature type="transmembrane region" description="Helical" evidence="6">
    <location>
        <begin position="156"/>
        <end position="174"/>
    </location>
</feature>
<keyword evidence="4 6" id="KW-1133">Transmembrane helix</keyword>
<feature type="transmembrane region" description="Helical" evidence="6">
    <location>
        <begin position="37"/>
        <end position="62"/>
    </location>
</feature>
<dbReference type="AlphaFoldDB" id="A0ABD5Z458"/>
<keyword evidence="5 6" id="KW-0472">Membrane</keyword>
<feature type="transmembrane region" description="Helical" evidence="6">
    <location>
        <begin position="129"/>
        <end position="150"/>
    </location>
</feature>
<evidence type="ECO:0000256" key="4">
    <source>
        <dbReference type="ARBA" id="ARBA00022989"/>
    </source>
</evidence>